<dbReference type="AlphaFoldDB" id="A0A4Y4D1M1"/>
<evidence type="ECO:0000313" key="12">
    <source>
        <dbReference type="Proteomes" id="UP000318422"/>
    </source>
</evidence>
<keyword evidence="9" id="KW-0472">Membrane</keyword>
<evidence type="ECO:0000256" key="7">
    <source>
        <dbReference type="ARBA" id="ARBA00022777"/>
    </source>
</evidence>
<name>A0A4Y4D1M1_ZOORA</name>
<dbReference type="Proteomes" id="UP000318422">
    <property type="component" value="Unassembled WGS sequence"/>
</dbReference>
<comment type="caution">
    <text evidence="11">The sequence shown here is derived from an EMBL/GenBank/DDBJ whole genome shotgun (WGS) entry which is preliminary data.</text>
</comment>
<dbReference type="EC" id="2.7.13.3" evidence="3"/>
<evidence type="ECO:0000313" key="11">
    <source>
        <dbReference type="EMBL" id="GEC97483.1"/>
    </source>
</evidence>
<gene>
    <name evidence="11" type="ORF">ZRA01_35560</name>
</gene>
<dbReference type="InterPro" id="IPR005467">
    <property type="entry name" value="His_kinase_dom"/>
</dbReference>
<evidence type="ECO:0000259" key="10">
    <source>
        <dbReference type="PROSITE" id="PS50109"/>
    </source>
</evidence>
<dbReference type="GO" id="GO:0005886">
    <property type="term" value="C:plasma membrane"/>
    <property type="evidence" value="ECO:0007669"/>
    <property type="project" value="TreeGrafter"/>
</dbReference>
<evidence type="ECO:0000256" key="8">
    <source>
        <dbReference type="ARBA" id="ARBA00022989"/>
    </source>
</evidence>
<evidence type="ECO:0000256" key="1">
    <source>
        <dbReference type="ARBA" id="ARBA00000085"/>
    </source>
</evidence>
<keyword evidence="8" id="KW-1133">Transmembrane helix</keyword>
<dbReference type="GO" id="GO:0004673">
    <property type="term" value="F:protein histidine kinase activity"/>
    <property type="evidence" value="ECO:0007669"/>
    <property type="project" value="UniProtKB-EC"/>
</dbReference>
<evidence type="ECO:0000256" key="6">
    <source>
        <dbReference type="ARBA" id="ARBA00022692"/>
    </source>
</evidence>
<proteinExistence type="predicted"/>
<reference evidence="11 12" key="1">
    <citation type="submission" date="2019-06" db="EMBL/GenBank/DDBJ databases">
        <title>Whole genome shotgun sequence of Zoogloea ramigera NBRC 15342.</title>
        <authorList>
            <person name="Hosoyama A."/>
            <person name="Uohara A."/>
            <person name="Ohji S."/>
            <person name="Ichikawa N."/>
        </authorList>
    </citation>
    <scope>NUCLEOTIDE SEQUENCE [LARGE SCALE GENOMIC DNA]</scope>
    <source>
        <strain evidence="11 12">NBRC 15342</strain>
    </source>
</reference>
<keyword evidence="12" id="KW-1185">Reference proteome</keyword>
<dbReference type="PANTHER" id="PTHR45436">
    <property type="entry name" value="SENSOR HISTIDINE KINASE YKOH"/>
    <property type="match status" value="1"/>
</dbReference>
<evidence type="ECO:0000256" key="3">
    <source>
        <dbReference type="ARBA" id="ARBA00012438"/>
    </source>
</evidence>
<evidence type="ECO:0000256" key="5">
    <source>
        <dbReference type="ARBA" id="ARBA00022679"/>
    </source>
</evidence>
<organism evidence="11 12">
    <name type="scientific">Zoogloea ramigera</name>
    <dbReference type="NCBI Taxonomy" id="350"/>
    <lineage>
        <taxon>Bacteria</taxon>
        <taxon>Pseudomonadati</taxon>
        <taxon>Pseudomonadota</taxon>
        <taxon>Betaproteobacteria</taxon>
        <taxon>Rhodocyclales</taxon>
        <taxon>Zoogloeaceae</taxon>
        <taxon>Zoogloea</taxon>
    </lineage>
</organism>
<sequence>MRAMTSLRRRLSVTLALVLLAAGALLAVSLQDFPRRLVEDYVLSRLHHDADLLYVRLLDAVAAAPGPRIDPATMGSVGPVYELPLSGHYFLIKRGEQLIRSRSLWDEDIAMPELGGAVERVQRGDGPAGQALLVFAARFPDAGGGLPVTLVVAEDVTTIDAAIADFRLKTFIALALALGLLLILQRRVLVQGLAPLDEAVAACRRLERGEVVPIDATAPAEVQPMLDAVSRLAHHHTQRLTRIRHAVGNLSHALKTPLAVLAQDADEIGRRGDPALAARLHAQLATMRETMARELHRARLSGGGPVGSSFEVRGQLAVLVDVLQRLHAERHISIELDAPDEALPVDREDMLELFGNLLDNACKWAQGRVRVQVAPAGAGGQLVFSVEDDGPGVPEALLGQLGTAGLRTDESRPGHGLGLAIVSDIVAQYGGTLRFGRSAGLGGLRVEVSLPVAG</sequence>
<protein>
    <recommendedName>
        <fullName evidence="3">histidine kinase</fullName>
        <ecNumber evidence="3">2.7.13.3</ecNumber>
    </recommendedName>
</protein>
<accession>A0A4Y4D1M1</accession>
<keyword evidence="7" id="KW-0418">Kinase</keyword>
<dbReference type="PROSITE" id="PS50109">
    <property type="entry name" value="HIS_KIN"/>
    <property type="match status" value="1"/>
</dbReference>
<dbReference type="InterPro" id="IPR004358">
    <property type="entry name" value="Sig_transdc_His_kin-like_C"/>
</dbReference>
<dbReference type="SUPFAM" id="SSF55874">
    <property type="entry name" value="ATPase domain of HSP90 chaperone/DNA topoisomerase II/histidine kinase"/>
    <property type="match status" value="1"/>
</dbReference>
<dbReference type="InterPro" id="IPR003594">
    <property type="entry name" value="HATPase_dom"/>
</dbReference>
<dbReference type="Pfam" id="PF02518">
    <property type="entry name" value="HATPase_c"/>
    <property type="match status" value="1"/>
</dbReference>
<evidence type="ECO:0000256" key="9">
    <source>
        <dbReference type="ARBA" id="ARBA00023136"/>
    </source>
</evidence>
<keyword evidence="5" id="KW-0808">Transferase</keyword>
<dbReference type="GO" id="GO:0000160">
    <property type="term" value="P:phosphorelay signal transduction system"/>
    <property type="evidence" value="ECO:0007669"/>
    <property type="project" value="TreeGrafter"/>
</dbReference>
<keyword evidence="4" id="KW-0597">Phosphoprotein</keyword>
<feature type="domain" description="Histidine kinase" evidence="10">
    <location>
        <begin position="249"/>
        <end position="454"/>
    </location>
</feature>
<keyword evidence="6" id="KW-0812">Transmembrane</keyword>
<dbReference type="InterPro" id="IPR036890">
    <property type="entry name" value="HATPase_C_sf"/>
</dbReference>
<comment type="catalytic activity">
    <reaction evidence="1">
        <text>ATP + protein L-histidine = ADP + protein N-phospho-L-histidine.</text>
        <dbReference type="EC" id="2.7.13.3"/>
    </reaction>
</comment>
<dbReference type="Gene3D" id="3.30.565.10">
    <property type="entry name" value="Histidine kinase-like ATPase, C-terminal domain"/>
    <property type="match status" value="1"/>
</dbReference>
<dbReference type="PANTHER" id="PTHR45436:SF5">
    <property type="entry name" value="SENSOR HISTIDINE KINASE TRCS"/>
    <property type="match status" value="1"/>
</dbReference>
<dbReference type="SMART" id="SM00387">
    <property type="entry name" value="HATPase_c"/>
    <property type="match status" value="1"/>
</dbReference>
<dbReference type="PRINTS" id="PR00344">
    <property type="entry name" value="BCTRLSENSOR"/>
</dbReference>
<comment type="subcellular location">
    <subcellularLocation>
        <location evidence="2">Membrane</location>
    </subcellularLocation>
</comment>
<evidence type="ECO:0000256" key="2">
    <source>
        <dbReference type="ARBA" id="ARBA00004370"/>
    </source>
</evidence>
<evidence type="ECO:0000256" key="4">
    <source>
        <dbReference type="ARBA" id="ARBA00022553"/>
    </source>
</evidence>
<dbReference type="EMBL" id="BJNV01000091">
    <property type="protein sequence ID" value="GEC97483.1"/>
    <property type="molecule type" value="Genomic_DNA"/>
</dbReference>
<dbReference type="InterPro" id="IPR050428">
    <property type="entry name" value="TCS_sensor_his_kinase"/>
</dbReference>